<feature type="transmembrane region" description="Helical" evidence="2">
    <location>
        <begin position="194"/>
        <end position="216"/>
    </location>
</feature>
<feature type="region of interest" description="Disordered" evidence="1">
    <location>
        <begin position="169"/>
        <end position="190"/>
    </location>
</feature>
<accession>A0ABQ1G310</accession>
<evidence type="ECO:0000313" key="3">
    <source>
        <dbReference type="EMBL" id="GGA36533.1"/>
    </source>
</evidence>
<dbReference type="EMBL" id="BMHF01000006">
    <property type="protein sequence ID" value="GGA36533.1"/>
    <property type="molecule type" value="Genomic_DNA"/>
</dbReference>
<dbReference type="RefSeq" id="WP_094093929.1">
    <property type="nucleotide sequence ID" value="NZ_BMHF01000006.1"/>
</dbReference>
<gene>
    <name evidence="3" type="ORF">GCM10010917_22160</name>
</gene>
<protein>
    <recommendedName>
        <fullName evidence="5">SPOR domain-containing protein</fullName>
    </recommendedName>
</protein>
<evidence type="ECO:0000256" key="2">
    <source>
        <dbReference type="SAM" id="Phobius"/>
    </source>
</evidence>
<keyword evidence="2" id="KW-1133">Transmembrane helix</keyword>
<evidence type="ECO:0008006" key="5">
    <source>
        <dbReference type="Google" id="ProtNLM"/>
    </source>
</evidence>
<feature type="compositionally biased region" description="Basic and acidic residues" evidence="1">
    <location>
        <begin position="74"/>
        <end position="93"/>
    </location>
</feature>
<evidence type="ECO:0000313" key="4">
    <source>
        <dbReference type="Proteomes" id="UP000609323"/>
    </source>
</evidence>
<feature type="region of interest" description="Disordered" evidence="1">
    <location>
        <begin position="1"/>
        <end position="93"/>
    </location>
</feature>
<name>A0ABQ1G310_9BACL</name>
<reference evidence="4" key="1">
    <citation type="journal article" date="2019" name="Int. J. Syst. Evol. Microbiol.">
        <title>The Global Catalogue of Microorganisms (GCM) 10K type strain sequencing project: providing services to taxonomists for standard genome sequencing and annotation.</title>
        <authorList>
            <consortium name="The Broad Institute Genomics Platform"/>
            <consortium name="The Broad Institute Genome Sequencing Center for Infectious Disease"/>
            <person name="Wu L."/>
            <person name="Ma J."/>
        </authorList>
    </citation>
    <scope>NUCLEOTIDE SEQUENCE [LARGE SCALE GENOMIC DNA]</scope>
    <source>
        <strain evidence="4">CGMCC 1.15044</strain>
    </source>
</reference>
<keyword evidence="2" id="KW-0812">Transmembrane</keyword>
<organism evidence="3 4">
    <name type="scientific">Paenibacillus physcomitrellae</name>
    <dbReference type="NCBI Taxonomy" id="1619311"/>
    <lineage>
        <taxon>Bacteria</taxon>
        <taxon>Bacillati</taxon>
        <taxon>Bacillota</taxon>
        <taxon>Bacilli</taxon>
        <taxon>Bacillales</taxon>
        <taxon>Paenibacillaceae</taxon>
        <taxon>Paenibacillus</taxon>
    </lineage>
</organism>
<evidence type="ECO:0000256" key="1">
    <source>
        <dbReference type="SAM" id="MobiDB-lite"/>
    </source>
</evidence>
<sequence length="461" mass="50808">MNKARMTFRFDGQEPVRTSQSEPLWDPANGQPMEPGDKESQASPLTPMDGKKSKEPEFTWNFDPNRIIDLNQAPDRKRTSDRGKKPKQQVERRRYADMNAAISNWPEEDIGNPFRPHAGLDVYGFPEPENGNHAGGGPVDEQEDRQAGRFYEDAGQFDRESVNLNAGAVRGQGPVWSDDPVRHRPPSRSSSWKVIGSVTGAVVTGALFGMVVLSLFNKEVDFPIPGLAAISESAQKAADSLPAVGDFKQEEVSGASVQINLPAQDYFFLQYGVFSSPDGVTRAQQELQDAGYAAAQDTLDNKRVYAAISSDREQAKLLSSEMKAEGVDLILHEAAIPSAASVHYSLATGTLEQYAQQSAELVKLLSETSASLLLEQAPDLSDDLIADLKEKHVQFTQNAAAVRDGFGGSDKQLIQNMETEMNSAVEALLQFDKTKVKSHLWEVQNSMMRYVLDEQQIFQQN</sequence>
<keyword evidence="4" id="KW-1185">Reference proteome</keyword>
<comment type="caution">
    <text evidence="3">The sequence shown here is derived from an EMBL/GenBank/DDBJ whole genome shotgun (WGS) entry which is preliminary data.</text>
</comment>
<keyword evidence="2" id="KW-0472">Membrane</keyword>
<dbReference type="Proteomes" id="UP000609323">
    <property type="component" value="Unassembled WGS sequence"/>
</dbReference>
<proteinExistence type="predicted"/>